<dbReference type="Gene3D" id="3.40.50.10330">
    <property type="entry name" value="Probable inorganic polyphosphate/atp-NAD kinase, domain 1"/>
    <property type="match status" value="1"/>
</dbReference>
<dbReference type="GO" id="GO:0001727">
    <property type="term" value="F:lipid kinase activity"/>
    <property type="evidence" value="ECO:0007669"/>
    <property type="project" value="UniProtKB-ARBA"/>
</dbReference>
<organism evidence="4 5">
    <name type="scientific">Mortierella polycephala</name>
    <dbReference type="NCBI Taxonomy" id="41804"/>
    <lineage>
        <taxon>Eukaryota</taxon>
        <taxon>Fungi</taxon>
        <taxon>Fungi incertae sedis</taxon>
        <taxon>Mucoromycota</taxon>
        <taxon>Mortierellomycotina</taxon>
        <taxon>Mortierellomycetes</taxon>
        <taxon>Mortierellales</taxon>
        <taxon>Mortierellaceae</taxon>
        <taxon>Mortierella</taxon>
    </lineage>
</organism>
<keyword evidence="5" id="KW-1185">Reference proteome</keyword>
<dbReference type="InterPro" id="IPR016064">
    <property type="entry name" value="NAD/diacylglycerol_kinase_sf"/>
</dbReference>
<dbReference type="EMBL" id="JAAAJA010000839">
    <property type="protein sequence ID" value="KAG0249310.1"/>
    <property type="molecule type" value="Genomic_DNA"/>
</dbReference>
<dbReference type="GO" id="GO:0016773">
    <property type="term" value="F:phosphotransferase activity, alcohol group as acceptor"/>
    <property type="evidence" value="ECO:0007669"/>
    <property type="project" value="UniProtKB-ARBA"/>
</dbReference>
<name>A0A9P6PP89_9FUNG</name>
<accession>A0A9P6PP89</accession>
<evidence type="ECO:0000313" key="5">
    <source>
        <dbReference type="Proteomes" id="UP000726737"/>
    </source>
</evidence>
<dbReference type="AlphaFoldDB" id="A0A9P6PP89"/>
<keyword evidence="2" id="KW-0472">Membrane</keyword>
<evidence type="ECO:0000256" key="2">
    <source>
        <dbReference type="SAM" id="Phobius"/>
    </source>
</evidence>
<dbReference type="InterPro" id="IPR017438">
    <property type="entry name" value="ATP-NAD_kinase_N"/>
</dbReference>
<evidence type="ECO:0000259" key="3">
    <source>
        <dbReference type="PROSITE" id="PS50146"/>
    </source>
</evidence>
<dbReference type="SUPFAM" id="SSF111331">
    <property type="entry name" value="NAD kinase/diacylglycerol kinase-like"/>
    <property type="match status" value="1"/>
</dbReference>
<dbReference type="Proteomes" id="UP000726737">
    <property type="component" value="Unassembled WGS sequence"/>
</dbReference>
<proteinExistence type="predicted"/>
<feature type="compositionally biased region" description="Polar residues" evidence="1">
    <location>
        <begin position="256"/>
        <end position="270"/>
    </location>
</feature>
<evidence type="ECO:0000256" key="1">
    <source>
        <dbReference type="SAM" id="MobiDB-lite"/>
    </source>
</evidence>
<dbReference type="PROSITE" id="PS50146">
    <property type="entry name" value="DAGK"/>
    <property type="match status" value="1"/>
</dbReference>
<dbReference type="PANTHER" id="PTHR12358">
    <property type="entry name" value="SPHINGOSINE KINASE"/>
    <property type="match status" value="1"/>
</dbReference>
<dbReference type="SMART" id="SM00046">
    <property type="entry name" value="DAGKc"/>
    <property type="match status" value="1"/>
</dbReference>
<dbReference type="Pfam" id="PF00781">
    <property type="entry name" value="DAGK_cat"/>
    <property type="match status" value="1"/>
</dbReference>
<feature type="transmembrane region" description="Helical" evidence="2">
    <location>
        <begin position="476"/>
        <end position="496"/>
    </location>
</feature>
<reference evidence="4" key="1">
    <citation type="journal article" date="2020" name="Fungal Divers.">
        <title>Resolving the Mortierellaceae phylogeny through synthesis of multi-gene phylogenetics and phylogenomics.</title>
        <authorList>
            <person name="Vandepol N."/>
            <person name="Liber J."/>
            <person name="Desiro A."/>
            <person name="Na H."/>
            <person name="Kennedy M."/>
            <person name="Barry K."/>
            <person name="Grigoriev I.V."/>
            <person name="Miller A.N."/>
            <person name="O'Donnell K."/>
            <person name="Stajich J.E."/>
            <person name="Bonito G."/>
        </authorList>
    </citation>
    <scope>NUCLEOTIDE SEQUENCE</scope>
    <source>
        <strain evidence="4">KOD948</strain>
    </source>
</reference>
<dbReference type="GO" id="GO:0046512">
    <property type="term" value="P:sphingosine biosynthetic process"/>
    <property type="evidence" value="ECO:0007669"/>
    <property type="project" value="TreeGrafter"/>
</dbReference>
<feature type="domain" description="DAGKc" evidence="3">
    <location>
        <begin position="114"/>
        <end position="223"/>
    </location>
</feature>
<gene>
    <name evidence="4" type="ORF">BG011_009407</name>
</gene>
<dbReference type="PANTHER" id="PTHR12358:SF31">
    <property type="entry name" value="ACYLGLYCEROL KINASE, MITOCHONDRIAL"/>
    <property type="match status" value="1"/>
</dbReference>
<dbReference type="InterPro" id="IPR050187">
    <property type="entry name" value="Lipid_Phosphate_FormReg"/>
</dbReference>
<evidence type="ECO:0000313" key="4">
    <source>
        <dbReference type="EMBL" id="KAG0249310.1"/>
    </source>
</evidence>
<feature type="region of interest" description="Disordered" evidence="1">
    <location>
        <begin position="250"/>
        <end position="277"/>
    </location>
</feature>
<sequence length="499" mass="55665">MGPTHAGTEFECCLSFSAHQKPLPARLRLDTYDLSLSPVDAKRMSNFRVPYCCIYGYEAPDQDSHITLYYVELVSPDLRKLASAGNRATAHILFKRPEDARAFLNVANELGVFPRPRRILLLVNPSGGIKKAKAISDTVVKPMLKHSGLVVKEQYTEYGRHAVDIAFNLNLDDIDTLVVISGDGVLHEVVNGLLSRPDWDQARRLVIGIIPAGSGNAVATSIGALRFEIAGFIRMIRLRRYAGKVYVLPPKHKKPSSSQTDITTPDSPDQQEPKSQHRNLLENTAEEPPKPWKLLPNMPFFSMLLLLNFRAVGENFLFSNAIRFNDGIMRLWYSCETRPSKIFLPFVMDQTNGKLVERGLMQDIECGGILVVPGIEGNPDDSSTHRIVEPDIVISPLAKQLNIYQRPGIFDVDGEVMPTARTLIEILPSFMDMIIPEWFHQEGDQGETTEIAMQKSAILVEIARARQAADDHARHIASPLMIVASALAGCVIYCFFLTY</sequence>
<dbReference type="GO" id="GO:0005737">
    <property type="term" value="C:cytoplasm"/>
    <property type="evidence" value="ECO:0007669"/>
    <property type="project" value="TreeGrafter"/>
</dbReference>
<keyword evidence="2" id="KW-1133">Transmembrane helix</keyword>
<comment type="caution">
    <text evidence="4">The sequence shown here is derived from an EMBL/GenBank/DDBJ whole genome shotgun (WGS) entry which is preliminary data.</text>
</comment>
<keyword evidence="2" id="KW-0812">Transmembrane</keyword>
<dbReference type="InterPro" id="IPR001206">
    <property type="entry name" value="Diacylglycerol_kinase_cat_dom"/>
</dbReference>
<dbReference type="GO" id="GO:0016020">
    <property type="term" value="C:membrane"/>
    <property type="evidence" value="ECO:0007669"/>
    <property type="project" value="TreeGrafter"/>
</dbReference>
<protein>
    <recommendedName>
        <fullName evidence="3">DAGKc domain-containing protein</fullName>
    </recommendedName>
</protein>
<dbReference type="OrthoDB" id="3853857at2759"/>